<sequence length="367" mass="40755">MVAARHNERHALLVASDVGGAVGLVLCRVAADGPSGVFDVVAFDVAGGRHAHFGIVRLLRREGETEVIPVVLRAVLDDEIVVLIVRPRVGASRLQRLHPPRARRLVCLRVAGDAALHIKEHDARLHRIAGVVAAADGDISREVSACRIRQAARADLAVLGDYREEVHLRQQITRGEALFHFVGQRRDVGGADREVRLYRQIVARVRRFVPAVLEEADEEAPYLREERSALVCARGDGVLHLNEAHPVFRGRAEPPVFRYGGLYLLRAEKVFGGDDVRARRAYRLRVGAYAARQIRRGAKVLHRVVDREVLARADDVQYAAPAFAAGAVGAVGGRHGRLRRFAYGRAYSRRQRFCLAGRFTGDRRRYS</sequence>
<organism evidence="1">
    <name type="scientific">bioreactor metagenome</name>
    <dbReference type="NCBI Taxonomy" id="1076179"/>
    <lineage>
        <taxon>unclassified sequences</taxon>
        <taxon>metagenomes</taxon>
        <taxon>ecological metagenomes</taxon>
    </lineage>
</organism>
<name>A0A645CM80_9ZZZZ</name>
<dbReference type="EMBL" id="VSSQ01028250">
    <property type="protein sequence ID" value="MPM77882.1"/>
    <property type="molecule type" value="Genomic_DNA"/>
</dbReference>
<protein>
    <submittedName>
        <fullName evidence="1">Uncharacterized protein</fullName>
    </submittedName>
</protein>
<comment type="caution">
    <text evidence="1">The sequence shown here is derived from an EMBL/GenBank/DDBJ whole genome shotgun (WGS) entry which is preliminary data.</text>
</comment>
<dbReference type="AlphaFoldDB" id="A0A645CM80"/>
<proteinExistence type="predicted"/>
<gene>
    <name evidence="1" type="ORF">SDC9_124891</name>
</gene>
<evidence type="ECO:0000313" key="1">
    <source>
        <dbReference type="EMBL" id="MPM77882.1"/>
    </source>
</evidence>
<accession>A0A645CM80</accession>
<reference evidence="1" key="1">
    <citation type="submission" date="2019-08" db="EMBL/GenBank/DDBJ databases">
        <authorList>
            <person name="Kucharzyk K."/>
            <person name="Murdoch R.W."/>
            <person name="Higgins S."/>
            <person name="Loffler F."/>
        </authorList>
    </citation>
    <scope>NUCLEOTIDE SEQUENCE</scope>
</reference>